<gene>
    <name evidence="1" type="ORF">GCM10009787_49860</name>
</gene>
<accession>A0ABP5NKP6</accession>
<evidence type="ECO:0000313" key="1">
    <source>
        <dbReference type="EMBL" id="GAA2200145.1"/>
    </source>
</evidence>
<evidence type="ECO:0000313" key="2">
    <source>
        <dbReference type="Proteomes" id="UP001501391"/>
    </source>
</evidence>
<sequence length="420" mass="44117">MTNGEVRRWLAEHAWPLKEPDGGYGGPAEPGDADLAPLREVLRDVRVLGMGEATHGTAEFFRLKHRLLRFLVRDLGCTTLALEASASAARAVDDHVRHGTGDAAAALAGLGFWTWRTREMLDVVEWLRAHNRTVPPEHAVRFVGIDPQRCGPSLAAVEAVLRAAAPERAPLADGPLAALADAPAGSLTACGPELLAAADDLTAFLEQERPRLADRAGAEAADRALGHARLIAAAADVAARPPHGTGAEPGALAARDRHMARAVLAAAERAAGPVAVWAHNGHVASEPYGGGVPAMGQHLRARLGARYYALGLLFGAGAFRARPGTAGRRPPRRHTVGAAGPRSLEGQLAAATPGDHLIDLRAGRADPAVARWLDTRHFVRAFGAGVPRVTYRIQLAAAVPGRAYDGLAYVARSTPSVPLD</sequence>
<dbReference type="PANTHER" id="PTHR31299">
    <property type="entry name" value="ESTERASE, PUTATIVE (AFU_ORTHOLOGUE AFUA_1G05850)-RELATED"/>
    <property type="match status" value="1"/>
</dbReference>
<keyword evidence="2" id="KW-1185">Reference proteome</keyword>
<reference evidence="2" key="1">
    <citation type="journal article" date="2019" name="Int. J. Syst. Evol. Microbiol.">
        <title>The Global Catalogue of Microorganisms (GCM) 10K type strain sequencing project: providing services to taxonomists for standard genome sequencing and annotation.</title>
        <authorList>
            <consortium name="The Broad Institute Genomics Platform"/>
            <consortium name="The Broad Institute Genome Sequencing Center for Infectious Disease"/>
            <person name="Wu L."/>
            <person name="Ma J."/>
        </authorList>
    </citation>
    <scope>NUCLEOTIDE SEQUENCE [LARGE SCALE GENOMIC DNA]</scope>
    <source>
        <strain evidence="2">JCM 14924</strain>
    </source>
</reference>
<name>A0ABP5NKP6_9ACTN</name>
<dbReference type="Gene3D" id="3.40.1660.10">
    <property type="entry name" value="EreA-like (biosynthetic domain)"/>
    <property type="match status" value="1"/>
</dbReference>
<dbReference type="RefSeq" id="WP_346163611.1">
    <property type="nucleotide sequence ID" value="NZ_BAAAOQ010000017.1"/>
</dbReference>
<protein>
    <submittedName>
        <fullName evidence="1">Erythromycin esterase family protein</fullName>
    </submittedName>
</protein>
<dbReference type="InterPro" id="IPR007815">
    <property type="entry name" value="Emycin_Estase"/>
</dbReference>
<organism evidence="1 2">
    <name type="scientific">Streptomyces bangladeshensis</name>
    <dbReference type="NCBI Taxonomy" id="295352"/>
    <lineage>
        <taxon>Bacteria</taxon>
        <taxon>Bacillati</taxon>
        <taxon>Actinomycetota</taxon>
        <taxon>Actinomycetes</taxon>
        <taxon>Kitasatosporales</taxon>
        <taxon>Streptomycetaceae</taxon>
        <taxon>Streptomyces</taxon>
    </lineage>
</organism>
<dbReference type="PANTHER" id="PTHR31299:SF0">
    <property type="entry name" value="ESTERASE, PUTATIVE (AFU_ORTHOLOGUE AFUA_1G05850)-RELATED"/>
    <property type="match status" value="1"/>
</dbReference>
<dbReference type="Gene3D" id="1.20.1440.30">
    <property type="entry name" value="Biosynthetic Protein domain"/>
    <property type="match status" value="1"/>
</dbReference>
<dbReference type="Proteomes" id="UP001501391">
    <property type="component" value="Unassembled WGS sequence"/>
</dbReference>
<dbReference type="SUPFAM" id="SSF159501">
    <property type="entry name" value="EreA/ChaN-like"/>
    <property type="match status" value="1"/>
</dbReference>
<dbReference type="EMBL" id="BAAAOQ010000017">
    <property type="protein sequence ID" value="GAA2200145.1"/>
    <property type="molecule type" value="Genomic_DNA"/>
</dbReference>
<proteinExistence type="predicted"/>
<dbReference type="InterPro" id="IPR052036">
    <property type="entry name" value="Hydrolase/PRTase-associated"/>
</dbReference>
<dbReference type="CDD" id="cd14728">
    <property type="entry name" value="Ere-like"/>
    <property type="match status" value="1"/>
</dbReference>
<dbReference type="Gene3D" id="3.30.1870.10">
    <property type="entry name" value="EreA-like, domain 2"/>
    <property type="match status" value="1"/>
</dbReference>
<dbReference type="Pfam" id="PF05139">
    <property type="entry name" value="Erythro_esteras"/>
    <property type="match status" value="1"/>
</dbReference>
<comment type="caution">
    <text evidence="1">The sequence shown here is derived from an EMBL/GenBank/DDBJ whole genome shotgun (WGS) entry which is preliminary data.</text>
</comment>